<dbReference type="Proteomes" id="UP000234748">
    <property type="component" value="Unassembled WGS sequence"/>
</dbReference>
<comment type="caution">
    <text evidence="1">The sequence shown here is derived from an EMBL/GenBank/DDBJ whole genome shotgun (WGS) entry which is preliminary data.</text>
</comment>
<accession>A0A2N5M4P5</accession>
<gene>
    <name evidence="1" type="ORF">CUU66_13525</name>
</gene>
<organism evidence="1 2">
    <name type="scientific">Peribacillus deserti</name>
    <dbReference type="NCBI Taxonomy" id="673318"/>
    <lineage>
        <taxon>Bacteria</taxon>
        <taxon>Bacillati</taxon>
        <taxon>Bacillota</taxon>
        <taxon>Bacilli</taxon>
        <taxon>Bacillales</taxon>
        <taxon>Bacillaceae</taxon>
        <taxon>Peribacillus</taxon>
    </lineage>
</organism>
<proteinExistence type="predicted"/>
<dbReference type="AlphaFoldDB" id="A0A2N5M4P5"/>
<keyword evidence="2" id="KW-1185">Reference proteome</keyword>
<name>A0A2N5M4P5_9BACI</name>
<reference evidence="1 2" key="1">
    <citation type="submission" date="2017-11" db="EMBL/GenBank/DDBJ databases">
        <title>Comparitive Functional Genomics of Dry Heat Resistant strains isolated from the Viking Spacecraft.</title>
        <authorList>
            <person name="Seuylemezian A."/>
            <person name="Cooper K."/>
            <person name="Vaishampayan P."/>
        </authorList>
    </citation>
    <scope>NUCLEOTIDE SEQUENCE [LARGE SCALE GENOMIC DNA]</scope>
    <source>
        <strain evidence="1 2">V1-29</strain>
    </source>
</reference>
<evidence type="ECO:0000313" key="2">
    <source>
        <dbReference type="Proteomes" id="UP000234748"/>
    </source>
</evidence>
<sequence>MILMAAAALLAKNVNQVLKSSVTDAQVSSTARYLVPIIALGCLLYVQWPQYTCNPAMNGVQPCYTVIPGLSVQFDENNFVNKQGAIAGIAAGVAAVSYVTITGSTAGTIFPFLPQAIQDFNVGYHRLDHQ</sequence>
<dbReference type="EMBL" id="PGUY01000042">
    <property type="protein sequence ID" value="PLT29334.1"/>
    <property type="molecule type" value="Genomic_DNA"/>
</dbReference>
<evidence type="ECO:0000313" key="1">
    <source>
        <dbReference type="EMBL" id="PLT29334.1"/>
    </source>
</evidence>
<protein>
    <submittedName>
        <fullName evidence="1">Uncharacterized protein</fullName>
    </submittedName>
</protein>